<proteinExistence type="predicted"/>
<reference evidence="2" key="1">
    <citation type="submission" date="2025-08" db="UniProtKB">
        <authorList>
            <consortium name="Ensembl"/>
        </authorList>
    </citation>
    <scope>IDENTIFICATION</scope>
</reference>
<feature type="region of interest" description="Disordered" evidence="1">
    <location>
        <begin position="14"/>
        <end position="82"/>
    </location>
</feature>
<feature type="compositionally biased region" description="Low complexity" evidence="1">
    <location>
        <begin position="30"/>
        <end position="49"/>
    </location>
</feature>
<dbReference type="Ensembl" id="ENSCPGT00000007760.1">
    <property type="protein sequence ID" value="ENSCPGP00000007059.1"/>
    <property type="gene ID" value="ENSCPGG00000005053.1"/>
</dbReference>
<evidence type="ECO:0000313" key="2">
    <source>
        <dbReference type="Ensembl" id="ENSCPGP00000007059.1"/>
    </source>
</evidence>
<protein>
    <submittedName>
        <fullName evidence="2">Uncharacterized protein</fullName>
    </submittedName>
</protein>
<evidence type="ECO:0000313" key="3">
    <source>
        <dbReference type="Proteomes" id="UP000694419"/>
    </source>
</evidence>
<evidence type="ECO:0000256" key="1">
    <source>
        <dbReference type="SAM" id="MobiDB-lite"/>
    </source>
</evidence>
<organism evidence="2 3">
    <name type="scientific">Calidris pygmaea</name>
    <name type="common">Spoon-billed sandpiper</name>
    <dbReference type="NCBI Taxonomy" id="425635"/>
    <lineage>
        <taxon>Eukaryota</taxon>
        <taxon>Metazoa</taxon>
        <taxon>Chordata</taxon>
        <taxon>Craniata</taxon>
        <taxon>Vertebrata</taxon>
        <taxon>Euteleostomi</taxon>
        <taxon>Archelosauria</taxon>
        <taxon>Archosauria</taxon>
        <taxon>Dinosauria</taxon>
        <taxon>Saurischia</taxon>
        <taxon>Theropoda</taxon>
        <taxon>Coelurosauria</taxon>
        <taxon>Aves</taxon>
        <taxon>Neognathae</taxon>
        <taxon>Neoaves</taxon>
        <taxon>Charadriiformes</taxon>
        <taxon>Scolopacidae</taxon>
        <taxon>Calidris</taxon>
    </lineage>
</organism>
<keyword evidence="3" id="KW-1185">Reference proteome</keyword>
<name>A0A8C3JF05_9CHAR</name>
<dbReference type="Proteomes" id="UP000694419">
    <property type="component" value="Unplaced"/>
</dbReference>
<sequence length="82" mass="8160">MSLYNLDRFRFERKGKNAELQGPASPPAAPVRAASSAAGGAAAAAAAAAGEEEEATDDSSRPDTPASDVTEVAGGSGVPRVM</sequence>
<accession>A0A8C3JF05</accession>
<reference evidence="2" key="2">
    <citation type="submission" date="2025-09" db="UniProtKB">
        <authorList>
            <consortium name="Ensembl"/>
        </authorList>
    </citation>
    <scope>IDENTIFICATION</scope>
</reference>
<dbReference type="AlphaFoldDB" id="A0A8C3JF05"/>